<name>A0AAN9AVI2_9CAEN</name>
<dbReference type="PROSITE" id="PS50878">
    <property type="entry name" value="RT_POL"/>
    <property type="match status" value="1"/>
</dbReference>
<feature type="domain" description="Reverse transcriptase" evidence="1">
    <location>
        <begin position="1"/>
        <end position="250"/>
    </location>
</feature>
<dbReference type="InterPro" id="IPR000477">
    <property type="entry name" value="RT_dom"/>
</dbReference>
<evidence type="ECO:0000313" key="3">
    <source>
        <dbReference type="Proteomes" id="UP001374579"/>
    </source>
</evidence>
<keyword evidence="3" id="KW-1185">Reference proteome</keyword>
<dbReference type="CDD" id="cd01650">
    <property type="entry name" value="RT_nLTR_like"/>
    <property type="match status" value="1"/>
</dbReference>
<proteinExistence type="predicted"/>
<evidence type="ECO:0000259" key="1">
    <source>
        <dbReference type="PROSITE" id="PS50878"/>
    </source>
</evidence>
<dbReference type="SUPFAM" id="SSF56672">
    <property type="entry name" value="DNA/RNA polymerases"/>
    <property type="match status" value="1"/>
</dbReference>
<dbReference type="Pfam" id="PF09004">
    <property type="entry name" value="ALKBH8_N"/>
    <property type="match status" value="1"/>
</dbReference>
<evidence type="ECO:0000313" key="2">
    <source>
        <dbReference type="EMBL" id="KAK7093340.1"/>
    </source>
</evidence>
<sequence length="397" mass="44819">MRTAYSQRKVSSNDYRPVALTSVVMKCLERLVLQRLKVATDASLDPHQFAYRANRSVDDAVALGLHHIVEHLEKPGSYARVLFIDYSSAFNTIVPHKLFSKLTGMCVEESLCKWVLDFLLDRPQVVRVGSSTSSSITLNIGAPQGCVLSPLLFSLFTNDNVSHDPSVVILKFSDDTTLEGLISVGDESGYRAEVARVSGWCVANDLDLNVTKTKEMVFDRRKKKTPLLPLTISGENVEQVDSFKFLGVTISNDLSWAVHTDLSVKKAHQRLYFLRQLRKFKVSSSIMSQFYRAAVESLLTSSITVWYSSSCQFEKEKLEKVVRAASRIVGRDLPSIDSLHILRMMRKCRSIMQDPTHPAGHLFQPLLSGRRLRTLRCRTARLRNSFYPQAVLAFNNR</sequence>
<dbReference type="Proteomes" id="UP001374579">
    <property type="component" value="Unassembled WGS sequence"/>
</dbReference>
<organism evidence="2 3">
    <name type="scientific">Littorina saxatilis</name>
    <dbReference type="NCBI Taxonomy" id="31220"/>
    <lineage>
        <taxon>Eukaryota</taxon>
        <taxon>Metazoa</taxon>
        <taxon>Spiralia</taxon>
        <taxon>Lophotrochozoa</taxon>
        <taxon>Mollusca</taxon>
        <taxon>Gastropoda</taxon>
        <taxon>Caenogastropoda</taxon>
        <taxon>Littorinimorpha</taxon>
        <taxon>Littorinoidea</taxon>
        <taxon>Littorinidae</taxon>
        <taxon>Littorina</taxon>
    </lineage>
</organism>
<dbReference type="InterPro" id="IPR015095">
    <property type="entry name" value="AlkB_hom8_N"/>
</dbReference>
<accession>A0AAN9AVI2</accession>
<dbReference type="GO" id="GO:0016706">
    <property type="term" value="F:2-oxoglutarate-dependent dioxygenase activity"/>
    <property type="evidence" value="ECO:0007669"/>
    <property type="project" value="InterPro"/>
</dbReference>
<dbReference type="Pfam" id="PF00078">
    <property type="entry name" value="RVT_1"/>
    <property type="match status" value="1"/>
</dbReference>
<comment type="caution">
    <text evidence="2">The sequence shown here is derived from an EMBL/GenBank/DDBJ whole genome shotgun (WGS) entry which is preliminary data.</text>
</comment>
<dbReference type="GO" id="GO:0008168">
    <property type="term" value="F:methyltransferase activity"/>
    <property type="evidence" value="ECO:0007669"/>
    <property type="project" value="InterPro"/>
</dbReference>
<gene>
    <name evidence="2" type="ORF">V1264_007114</name>
</gene>
<dbReference type="InterPro" id="IPR043502">
    <property type="entry name" value="DNA/RNA_pol_sf"/>
</dbReference>
<dbReference type="AlphaFoldDB" id="A0AAN9AVI2"/>
<reference evidence="2 3" key="1">
    <citation type="submission" date="2024-02" db="EMBL/GenBank/DDBJ databases">
        <title>Chromosome-scale genome assembly of the rough periwinkle Littorina saxatilis.</title>
        <authorList>
            <person name="De Jode A."/>
            <person name="Faria R."/>
            <person name="Formenti G."/>
            <person name="Sims Y."/>
            <person name="Smith T.P."/>
            <person name="Tracey A."/>
            <person name="Wood J.M.D."/>
            <person name="Zagrodzka Z.B."/>
            <person name="Johannesson K."/>
            <person name="Butlin R.K."/>
            <person name="Leder E.H."/>
        </authorList>
    </citation>
    <scope>NUCLEOTIDE SEQUENCE [LARGE SCALE GENOMIC DNA]</scope>
    <source>
        <strain evidence="2">Snail1</strain>
        <tissue evidence="2">Muscle</tissue>
    </source>
</reference>
<protein>
    <recommendedName>
        <fullName evidence="1">Reverse transcriptase domain-containing protein</fullName>
    </recommendedName>
</protein>
<dbReference type="PANTHER" id="PTHR33332">
    <property type="entry name" value="REVERSE TRANSCRIPTASE DOMAIN-CONTAINING PROTEIN"/>
    <property type="match status" value="1"/>
</dbReference>
<dbReference type="EMBL" id="JBAMIC010000019">
    <property type="protein sequence ID" value="KAK7093340.1"/>
    <property type="molecule type" value="Genomic_DNA"/>
</dbReference>